<dbReference type="GeneID" id="29774491"/>
<organism evidence="3 4">
    <name type="scientific">Plasmodium gaboni</name>
    <dbReference type="NCBI Taxonomy" id="647221"/>
    <lineage>
        <taxon>Eukaryota</taxon>
        <taxon>Sar</taxon>
        <taxon>Alveolata</taxon>
        <taxon>Apicomplexa</taxon>
        <taxon>Aconoidasida</taxon>
        <taxon>Haemosporida</taxon>
        <taxon>Plasmodiidae</taxon>
        <taxon>Plasmodium</taxon>
        <taxon>Plasmodium (Laverania)</taxon>
    </lineage>
</organism>
<sequence>MKKGIKKTKNCHFFFLTYVLVCIVGVLYVTLQNLYSIRKVVDSTRHIEEVKLRHLSETEINKRLDNSVKKKLKQDKGQLEKNEEIDIKKNRQDAYECADKIYRDEEYKEEYNEEYYINYERPKFLKDRNIECPYTYGKIFVGTYGKTNYELIGNRENPLVIYFHGLGGDKDCFSKMDEYLLENNYQILKYDLYGHGLSECPKYSSNVYDLNFFLTQIDELVSYLNLQNKEFYLIGGSMGCLIAAAFAKKYINQVKKMVFLSPVGMLGRKPLSLKVKSGLLSMINSCFCVMSPFCFPKCCMKHCIPRRDYEVVYDRLMWNAFAKKNLSDCIYGCIKNMPMWSSHDIFIEIGKKNIPTLIFCGEKDDLYDADVYKNLNTYFTNSYMIVFKGENHYIGPSRISDITLCVAIFSTLPNDVDLKSDDIYFPVDKHGCTT</sequence>
<dbReference type="VEuPathDB" id="PlasmoDB:PGABG01_0300500"/>
<dbReference type="KEGG" id="pgab:PGSY75_0301300"/>
<protein>
    <submittedName>
        <fullName evidence="3">Putative alpha/beta hydrolase</fullName>
    </submittedName>
</protein>
<accession>A0A151LVC3</accession>
<dbReference type="AlphaFoldDB" id="A0A151LVC3"/>
<evidence type="ECO:0000313" key="4">
    <source>
        <dbReference type="Proteomes" id="UP000076004"/>
    </source>
</evidence>
<keyword evidence="3" id="KW-0378">Hydrolase</keyword>
<evidence type="ECO:0000313" key="3">
    <source>
        <dbReference type="EMBL" id="KYO03135.1"/>
    </source>
</evidence>
<dbReference type="Proteomes" id="UP000076004">
    <property type="component" value="Chromosome 3"/>
</dbReference>
<proteinExistence type="predicted"/>
<dbReference type="FunFam" id="3.40.50.1820:FF:000309">
    <property type="entry name" value="Alpha/beta hydrolase, putative"/>
    <property type="match status" value="1"/>
</dbReference>
<dbReference type="Gene3D" id="3.40.50.1820">
    <property type="entry name" value="alpha/beta hydrolase"/>
    <property type="match status" value="1"/>
</dbReference>
<evidence type="ECO:0000259" key="2">
    <source>
        <dbReference type="Pfam" id="PF00561"/>
    </source>
</evidence>
<dbReference type="VEuPathDB" id="PlasmoDB:PGSY75_0301300"/>
<dbReference type="GO" id="GO:0016787">
    <property type="term" value="F:hydrolase activity"/>
    <property type="evidence" value="ECO:0007669"/>
    <property type="project" value="UniProtKB-KW"/>
</dbReference>
<dbReference type="InterPro" id="IPR000073">
    <property type="entry name" value="AB_hydrolase_1"/>
</dbReference>
<dbReference type="Pfam" id="PF00561">
    <property type="entry name" value="Abhydrolase_1"/>
    <property type="match status" value="1"/>
</dbReference>
<feature type="transmembrane region" description="Helical" evidence="1">
    <location>
        <begin position="12"/>
        <end position="31"/>
    </location>
</feature>
<dbReference type="InterPro" id="IPR050266">
    <property type="entry name" value="AB_hydrolase_sf"/>
</dbReference>
<feature type="domain" description="AB hydrolase-1" evidence="2">
    <location>
        <begin position="158"/>
        <end position="262"/>
    </location>
</feature>
<keyword evidence="1" id="KW-0472">Membrane</keyword>
<dbReference type="RefSeq" id="XP_018643457.1">
    <property type="nucleotide sequence ID" value="XM_018783874.1"/>
</dbReference>
<comment type="caution">
    <text evidence="3">The sequence shown here is derived from an EMBL/GenBank/DDBJ whole genome shotgun (WGS) entry which is preliminary data.</text>
</comment>
<dbReference type="SUPFAM" id="SSF53474">
    <property type="entry name" value="alpha/beta-Hydrolases"/>
    <property type="match status" value="1"/>
</dbReference>
<gene>
    <name evidence="3" type="ORF">PGSY75_0301300</name>
</gene>
<name>A0A151LVC3_9APIC</name>
<reference evidence="3 4" key="1">
    <citation type="journal article" date="2016" name="Nat. Commun.">
        <title>Genomes of cryptic chimpanzee Plasmodium species reveal key evolutionary events leading to human malaria.</title>
        <authorList>
            <person name="Sundararaman S.A."/>
            <person name="Plenderleith L.J."/>
            <person name="Liu W."/>
            <person name="Loy D.E."/>
            <person name="Learn G.H."/>
            <person name="Li Y."/>
            <person name="Shaw K.S."/>
            <person name="Ayouba A."/>
            <person name="Peeters M."/>
            <person name="Speede S."/>
            <person name="Shaw G.M."/>
            <person name="Bushman F.D."/>
            <person name="Brisson D."/>
            <person name="Rayner J.C."/>
            <person name="Sharp P.M."/>
            <person name="Hahn B.H."/>
        </authorList>
    </citation>
    <scope>NUCLEOTIDE SEQUENCE [LARGE SCALE GENOMIC DNA]</scope>
    <source>
        <strain evidence="3 4">SY75</strain>
    </source>
</reference>
<evidence type="ECO:0000256" key="1">
    <source>
        <dbReference type="SAM" id="Phobius"/>
    </source>
</evidence>
<keyword evidence="1" id="KW-1133">Transmembrane helix</keyword>
<dbReference type="InterPro" id="IPR029058">
    <property type="entry name" value="AB_hydrolase_fold"/>
</dbReference>
<dbReference type="PANTHER" id="PTHR43798">
    <property type="entry name" value="MONOACYLGLYCEROL LIPASE"/>
    <property type="match status" value="1"/>
</dbReference>
<dbReference type="PRINTS" id="PR00111">
    <property type="entry name" value="ABHYDROLASE"/>
</dbReference>
<dbReference type="EMBL" id="LVLB01000004">
    <property type="protein sequence ID" value="KYO03135.1"/>
    <property type="molecule type" value="Genomic_DNA"/>
</dbReference>
<keyword evidence="1" id="KW-0812">Transmembrane</keyword>